<proteinExistence type="predicted"/>
<organism evidence="1">
    <name type="scientific">Arion vulgaris</name>
    <dbReference type="NCBI Taxonomy" id="1028688"/>
    <lineage>
        <taxon>Eukaryota</taxon>
        <taxon>Metazoa</taxon>
        <taxon>Spiralia</taxon>
        <taxon>Lophotrochozoa</taxon>
        <taxon>Mollusca</taxon>
        <taxon>Gastropoda</taxon>
        <taxon>Heterobranchia</taxon>
        <taxon>Euthyneura</taxon>
        <taxon>Panpulmonata</taxon>
        <taxon>Eupulmonata</taxon>
        <taxon>Stylommatophora</taxon>
        <taxon>Helicina</taxon>
        <taxon>Arionoidea</taxon>
        <taxon>Arionidae</taxon>
        <taxon>Arion</taxon>
    </lineage>
</organism>
<evidence type="ECO:0000313" key="1">
    <source>
        <dbReference type="EMBL" id="CEK52126.1"/>
    </source>
</evidence>
<dbReference type="AlphaFoldDB" id="A0A0B6Y8G9"/>
<dbReference type="EMBL" id="HACG01005261">
    <property type="protein sequence ID" value="CEK52126.1"/>
    <property type="molecule type" value="Transcribed_RNA"/>
</dbReference>
<name>A0A0B6Y8G9_9EUPU</name>
<feature type="non-terminal residue" evidence="1">
    <location>
        <position position="59"/>
    </location>
</feature>
<accession>A0A0B6Y8G9</accession>
<reference evidence="1" key="1">
    <citation type="submission" date="2014-12" db="EMBL/GenBank/DDBJ databases">
        <title>Insight into the proteome of Arion vulgaris.</title>
        <authorList>
            <person name="Aradska J."/>
            <person name="Bulat T."/>
            <person name="Smidak R."/>
            <person name="Sarate P."/>
            <person name="Gangsoo J."/>
            <person name="Sialana F."/>
            <person name="Bilban M."/>
            <person name="Lubec G."/>
        </authorList>
    </citation>
    <scope>NUCLEOTIDE SEQUENCE</scope>
    <source>
        <tissue evidence="1">Skin</tissue>
    </source>
</reference>
<gene>
    <name evidence="1" type="primary">ORF15590</name>
</gene>
<sequence>MLDILLNQAEFLFLTRSWSLRLLCPLPDVSLNMFKESNGLLHVVEIFKRTFSCDGIGGG</sequence>
<protein>
    <submittedName>
        <fullName evidence="1">Uncharacterized protein</fullName>
    </submittedName>
</protein>